<comment type="subcellular location">
    <subcellularLocation>
        <location evidence="1">Nucleus</location>
    </subcellularLocation>
</comment>
<dbReference type="GO" id="GO:0051123">
    <property type="term" value="P:RNA polymerase II preinitiation complex assembly"/>
    <property type="evidence" value="ECO:0007669"/>
    <property type="project" value="TreeGrafter"/>
</dbReference>
<evidence type="ECO:0000256" key="5">
    <source>
        <dbReference type="ARBA" id="ARBA00030451"/>
    </source>
</evidence>
<dbReference type="Pfam" id="PF00808">
    <property type="entry name" value="CBFD_NFYB_HMF"/>
    <property type="match status" value="1"/>
</dbReference>
<evidence type="ECO:0000256" key="2">
    <source>
        <dbReference type="ARBA" id="ARBA00009245"/>
    </source>
</evidence>
<evidence type="ECO:0000256" key="6">
    <source>
        <dbReference type="ARBA" id="ARBA00032651"/>
    </source>
</evidence>
<dbReference type="FunFam" id="1.10.20.10:FF:000019">
    <property type="entry name" value="Negative cofactor 2 beta"/>
    <property type="match status" value="1"/>
</dbReference>
<dbReference type="PANTHER" id="PTHR46138">
    <property type="entry name" value="PROTEIN DR1"/>
    <property type="match status" value="1"/>
</dbReference>
<evidence type="ECO:0000313" key="9">
    <source>
        <dbReference type="Proteomes" id="UP001367676"/>
    </source>
</evidence>
<dbReference type="GO" id="GO:0046982">
    <property type="term" value="F:protein heterodimerization activity"/>
    <property type="evidence" value="ECO:0007669"/>
    <property type="project" value="InterPro"/>
</dbReference>
<evidence type="ECO:0000256" key="3">
    <source>
        <dbReference type="ARBA" id="ARBA00018742"/>
    </source>
</evidence>
<dbReference type="Gene3D" id="1.10.20.10">
    <property type="entry name" value="Histone, subunit A"/>
    <property type="match status" value="1"/>
</dbReference>
<keyword evidence="9" id="KW-1185">Reference proteome</keyword>
<dbReference type="EMBL" id="JBBCAQ010000036">
    <property type="protein sequence ID" value="KAK7576177.1"/>
    <property type="molecule type" value="Genomic_DNA"/>
</dbReference>
<dbReference type="GO" id="GO:0000122">
    <property type="term" value="P:negative regulation of transcription by RNA polymerase II"/>
    <property type="evidence" value="ECO:0007669"/>
    <property type="project" value="InterPro"/>
</dbReference>
<name>A0AAN9TKG5_9HEMI</name>
<sequence length="179" mass="20563">MAGMSSSNGLSSDALLFGGPDKSDDEDLNLPRASLNKLIKEVLPDLRVANEVRDLLLQCCNEFIHLVSTEANEFCTSQQKKTMSTEHVLLALEKLGYGEYKEEIEEIAKTCKEKRRKQSTRLENLGIPEEELYRQQQELFAKAREEQAVHSYEQWREIQMATARTIDENSDKDDDENYD</sequence>
<proteinExistence type="inferred from homology"/>
<dbReference type="GO" id="GO:0017054">
    <property type="term" value="C:negative cofactor 2 complex"/>
    <property type="evidence" value="ECO:0007669"/>
    <property type="project" value="InterPro"/>
</dbReference>
<dbReference type="GO" id="GO:0017025">
    <property type="term" value="F:TBP-class protein binding"/>
    <property type="evidence" value="ECO:0007669"/>
    <property type="project" value="TreeGrafter"/>
</dbReference>
<dbReference type="CDD" id="cd22905">
    <property type="entry name" value="HFD_Dr1"/>
    <property type="match status" value="1"/>
</dbReference>
<dbReference type="InterPro" id="IPR003958">
    <property type="entry name" value="CBFA_NFYB_domain"/>
</dbReference>
<evidence type="ECO:0000256" key="4">
    <source>
        <dbReference type="ARBA" id="ARBA00023242"/>
    </source>
</evidence>
<dbReference type="InterPro" id="IPR009072">
    <property type="entry name" value="Histone-fold"/>
</dbReference>
<comment type="similarity">
    <text evidence="2">Belongs to the NC2 beta/DR1 family.</text>
</comment>
<dbReference type="PANTHER" id="PTHR46138:SF1">
    <property type="entry name" value="PROTEIN DR1"/>
    <property type="match status" value="1"/>
</dbReference>
<reference evidence="8 9" key="1">
    <citation type="submission" date="2024-03" db="EMBL/GenBank/DDBJ databases">
        <title>Adaptation during the transition from Ophiocordyceps entomopathogen to insect associate is accompanied by gene loss and intensified selection.</title>
        <authorList>
            <person name="Ward C.M."/>
            <person name="Onetto C.A."/>
            <person name="Borneman A.R."/>
        </authorList>
    </citation>
    <scope>NUCLEOTIDE SEQUENCE [LARGE SCALE GENOMIC DNA]</scope>
    <source>
        <strain evidence="8">AWRI1</strain>
        <tissue evidence="8">Single Adult Female</tissue>
    </source>
</reference>
<feature type="domain" description="Transcription factor CBF/NF-Y/archaeal histone" evidence="7">
    <location>
        <begin position="29"/>
        <end position="92"/>
    </location>
</feature>
<dbReference type="SUPFAM" id="SSF47113">
    <property type="entry name" value="Histone-fold"/>
    <property type="match status" value="1"/>
</dbReference>
<protein>
    <recommendedName>
        <fullName evidence="3">Protein Dr1</fullName>
    </recommendedName>
    <alternativeName>
        <fullName evidence="6">Down-regulator of transcription 1</fullName>
    </alternativeName>
    <alternativeName>
        <fullName evidence="5">Negative cofactor 2-beta</fullName>
    </alternativeName>
</protein>
<evidence type="ECO:0000313" key="8">
    <source>
        <dbReference type="EMBL" id="KAK7576177.1"/>
    </source>
</evidence>
<evidence type="ECO:0000259" key="7">
    <source>
        <dbReference type="Pfam" id="PF00808"/>
    </source>
</evidence>
<gene>
    <name evidence="8" type="ORF">V9T40_012463</name>
</gene>
<accession>A0AAN9TKG5</accession>
<dbReference type="InterPro" id="IPR042225">
    <property type="entry name" value="Ncb2"/>
</dbReference>
<dbReference type="GO" id="GO:0016251">
    <property type="term" value="F:RNA polymerase II general transcription initiation factor activity"/>
    <property type="evidence" value="ECO:0007669"/>
    <property type="project" value="TreeGrafter"/>
</dbReference>
<evidence type="ECO:0000256" key="1">
    <source>
        <dbReference type="ARBA" id="ARBA00004123"/>
    </source>
</evidence>
<keyword evidence="4" id="KW-0539">Nucleus</keyword>
<dbReference type="Proteomes" id="UP001367676">
    <property type="component" value="Unassembled WGS sequence"/>
</dbReference>
<dbReference type="AlphaFoldDB" id="A0AAN9TKG5"/>
<organism evidence="8 9">
    <name type="scientific">Parthenolecanium corni</name>
    <dbReference type="NCBI Taxonomy" id="536013"/>
    <lineage>
        <taxon>Eukaryota</taxon>
        <taxon>Metazoa</taxon>
        <taxon>Ecdysozoa</taxon>
        <taxon>Arthropoda</taxon>
        <taxon>Hexapoda</taxon>
        <taxon>Insecta</taxon>
        <taxon>Pterygota</taxon>
        <taxon>Neoptera</taxon>
        <taxon>Paraneoptera</taxon>
        <taxon>Hemiptera</taxon>
        <taxon>Sternorrhyncha</taxon>
        <taxon>Coccoidea</taxon>
        <taxon>Coccidae</taxon>
        <taxon>Parthenolecanium</taxon>
    </lineage>
</organism>
<comment type="caution">
    <text evidence="8">The sequence shown here is derived from an EMBL/GenBank/DDBJ whole genome shotgun (WGS) entry which is preliminary data.</text>
</comment>